<evidence type="ECO:0000313" key="4">
    <source>
        <dbReference type="Proteomes" id="UP000319257"/>
    </source>
</evidence>
<feature type="compositionally biased region" description="Gly residues" evidence="1">
    <location>
        <begin position="383"/>
        <end position="408"/>
    </location>
</feature>
<name>A0A507AS09_9PEZI</name>
<dbReference type="InParanoid" id="A0A507AS09"/>
<evidence type="ECO:0000256" key="2">
    <source>
        <dbReference type="SAM" id="Phobius"/>
    </source>
</evidence>
<comment type="caution">
    <text evidence="3">The sequence shown here is derived from an EMBL/GenBank/DDBJ whole genome shotgun (WGS) entry which is preliminary data.</text>
</comment>
<feature type="compositionally biased region" description="Low complexity" evidence="1">
    <location>
        <begin position="242"/>
        <end position="266"/>
    </location>
</feature>
<dbReference type="STRING" id="1093900.A0A507AS09"/>
<feature type="region of interest" description="Disordered" evidence="1">
    <location>
        <begin position="368"/>
        <end position="466"/>
    </location>
</feature>
<dbReference type="Proteomes" id="UP000319257">
    <property type="component" value="Unassembled WGS sequence"/>
</dbReference>
<evidence type="ECO:0000313" key="3">
    <source>
        <dbReference type="EMBL" id="TPX10593.1"/>
    </source>
</evidence>
<dbReference type="RefSeq" id="XP_030992304.1">
    <property type="nucleotide sequence ID" value="XM_031143337.1"/>
</dbReference>
<feature type="compositionally biased region" description="Basic and acidic residues" evidence="1">
    <location>
        <begin position="225"/>
        <end position="236"/>
    </location>
</feature>
<keyword evidence="2" id="KW-0472">Membrane</keyword>
<protein>
    <submittedName>
        <fullName evidence="3">Uncharacterized protein</fullName>
    </submittedName>
</protein>
<accession>A0A507AS09</accession>
<feature type="region of interest" description="Disordered" evidence="1">
    <location>
        <begin position="204"/>
        <end position="269"/>
    </location>
</feature>
<gene>
    <name evidence="3" type="ORF">E0L32_008479</name>
</gene>
<proteinExistence type="predicted"/>
<feature type="transmembrane region" description="Helical" evidence="2">
    <location>
        <begin position="334"/>
        <end position="352"/>
    </location>
</feature>
<sequence>MENLRRSLQGFPHWAQQPIPNFSLSAGGLIALADLSTVAKRTAIAGGSSWLDSLLLAPGLHYQQAADTISGGGGPSGSGAITAIETDKDGRRVTHAVNNAATIEYIRSISRPGEMVTIDVGMLPRAARRGFRRQTIGQRATVWTETKAPDLGWLSELLYLLSPLLTIVALVLMVLLQDWWGLGLLCALMLSRILNIWVIKQRSAPPKPRPVPPNPPPPPRHHHPGHDDQGGPDRRPYHSHSHPLSSSSDLTSTSAATTSSSALSAPGTPPRLTSLLVELPDGRSVSLRGMSDDLQAITAGAWLRSKTHVEGYLEAAAKLLVFLVAAFSGNQTQAGAIVMMALLLCSAGLLALSNAHAKGVRMNGRVVSPYAEMPPQPPRPRMGRGGGGGKGVFVSGGGGGGGGGGGAGAKRVDPSYPVEARGGEDAGSWIESASDGMDDWAEKGQAGGQVAPSHDLPAGQHHIDES</sequence>
<dbReference type="GeneID" id="41975926"/>
<keyword evidence="2" id="KW-0812">Transmembrane</keyword>
<feature type="transmembrane region" description="Helical" evidence="2">
    <location>
        <begin position="182"/>
        <end position="199"/>
    </location>
</feature>
<feature type="compositionally biased region" description="Pro residues" evidence="1">
    <location>
        <begin position="205"/>
        <end position="218"/>
    </location>
</feature>
<feature type="transmembrane region" description="Helical" evidence="2">
    <location>
        <begin position="311"/>
        <end position="328"/>
    </location>
</feature>
<reference evidence="3 4" key="1">
    <citation type="submission" date="2019-06" db="EMBL/GenBank/DDBJ databases">
        <title>Draft genome sequence of the filamentous fungus Phialemoniopsis curvata isolated from diesel fuel.</title>
        <authorList>
            <person name="Varaljay V.A."/>
            <person name="Lyon W.J."/>
            <person name="Crouch A.L."/>
            <person name="Drake C.E."/>
            <person name="Hollomon J.M."/>
            <person name="Nadeau L.J."/>
            <person name="Nunn H.S."/>
            <person name="Stevenson B.S."/>
            <person name="Bojanowski C.L."/>
            <person name="Crookes-Goodson W.J."/>
        </authorList>
    </citation>
    <scope>NUCLEOTIDE SEQUENCE [LARGE SCALE GENOMIC DNA]</scope>
    <source>
        <strain evidence="3 4">D216</strain>
    </source>
</reference>
<keyword evidence="4" id="KW-1185">Reference proteome</keyword>
<keyword evidence="2" id="KW-1133">Transmembrane helix</keyword>
<feature type="transmembrane region" description="Helical" evidence="2">
    <location>
        <begin position="157"/>
        <end position="176"/>
    </location>
</feature>
<dbReference type="OrthoDB" id="2956246at2759"/>
<evidence type="ECO:0000256" key="1">
    <source>
        <dbReference type="SAM" id="MobiDB-lite"/>
    </source>
</evidence>
<organism evidence="3 4">
    <name type="scientific">Thyridium curvatum</name>
    <dbReference type="NCBI Taxonomy" id="1093900"/>
    <lineage>
        <taxon>Eukaryota</taxon>
        <taxon>Fungi</taxon>
        <taxon>Dikarya</taxon>
        <taxon>Ascomycota</taxon>
        <taxon>Pezizomycotina</taxon>
        <taxon>Sordariomycetes</taxon>
        <taxon>Sordariomycetidae</taxon>
        <taxon>Thyridiales</taxon>
        <taxon>Thyridiaceae</taxon>
        <taxon>Thyridium</taxon>
    </lineage>
</organism>
<dbReference type="AlphaFoldDB" id="A0A507AS09"/>
<dbReference type="EMBL" id="SKBQ01000056">
    <property type="protein sequence ID" value="TPX10593.1"/>
    <property type="molecule type" value="Genomic_DNA"/>
</dbReference>